<proteinExistence type="predicted"/>
<protein>
    <submittedName>
        <fullName evidence="1">Uncharacterized protein</fullName>
    </submittedName>
</protein>
<dbReference type="EMBL" id="LT906555">
    <property type="protein sequence ID" value="SNW61925.1"/>
    <property type="molecule type" value="Genomic_DNA"/>
</dbReference>
<evidence type="ECO:0000313" key="1">
    <source>
        <dbReference type="EMBL" id="SNW61925.1"/>
    </source>
</evidence>
<evidence type="ECO:0000313" key="2">
    <source>
        <dbReference type="Proteomes" id="UP000236316"/>
    </source>
</evidence>
<accession>A0A2I2L306</accession>
<dbReference type="GeneID" id="35381963"/>
<dbReference type="RefSeq" id="YP_009448227.1">
    <property type="nucleotide sequence ID" value="NC_036594.1"/>
</dbReference>
<dbReference type="KEGG" id="vg:35381963"/>
<sequence>MSPKDLQKINMLTMIIYTPKYIKSNINCAVDTLLLSLKDDIFIQHLYKLHNPSL</sequence>
<gene>
    <name evidence="1" type="ORF">ORPV_21</name>
</gene>
<name>A0A2I2L306_9VIRU</name>
<dbReference type="Proteomes" id="UP000236316">
    <property type="component" value="Segment"/>
</dbReference>
<reference evidence="1" key="1">
    <citation type="submission" date="2017-08" db="EMBL/GenBank/DDBJ databases">
        <authorList>
            <consortium name="Urmite Genomes"/>
        </authorList>
    </citation>
    <scope>NUCLEOTIDE SEQUENCE [LARGE SCALE GENOMIC DNA]</scope>
    <source>
        <strain evidence="1">IHUMI-LCC2</strain>
    </source>
</reference>
<keyword evidence="2" id="KW-1185">Reference proteome</keyword>
<organism evidence="1">
    <name type="scientific">Orpheovirus IHUMI-LCC2</name>
    <dbReference type="NCBI Taxonomy" id="2023057"/>
    <lineage>
        <taxon>Viruses</taxon>
        <taxon>Varidnaviria</taxon>
        <taxon>Bamfordvirae</taxon>
        <taxon>Nucleocytoviricota</taxon>
        <taxon>Megaviricetes</taxon>
        <taxon>Pimascovirales</taxon>
        <taxon>Ocovirineae</taxon>
        <taxon>Orpheoviridae</taxon>
        <taxon>Alphaorpheovirus</taxon>
        <taxon>Alphaorpheovirus massiliense</taxon>
    </lineage>
</organism>